<gene>
    <name evidence="1" type="ORF">Cvel_3184</name>
</gene>
<dbReference type="EMBL" id="CDMZ01000275">
    <property type="protein sequence ID" value="CEM10776.1"/>
    <property type="molecule type" value="Genomic_DNA"/>
</dbReference>
<name>A0A0G4FC67_9ALVE</name>
<protein>
    <recommendedName>
        <fullName evidence="2">Retrotransposon gag domain-containing protein</fullName>
    </recommendedName>
</protein>
<dbReference type="AlphaFoldDB" id="A0A0G4FC67"/>
<evidence type="ECO:0000313" key="1">
    <source>
        <dbReference type="EMBL" id="CEM10776.1"/>
    </source>
</evidence>
<organism evidence="1">
    <name type="scientific">Chromera velia CCMP2878</name>
    <dbReference type="NCBI Taxonomy" id="1169474"/>
    <lineage>
        <taxon>Eukaryota</taxon>
        <taxon>Sar</taxon>
        <taxon>Alveolata</taxon>
        <taxon>Colpodellida</taxon>
        <taxon>Chromeraceae</taxon>
        <taxon>Chromera</taxon>
    </lineage>
</organism>
<dbReference type="VEuPathDB" id="CryptoDB:Cvel_3184"/>
<evidence type="ECO:0008006" key="2">
    <source>
        <dbReference type="Google" id="ProtNLM"/>
    </source>
</evidence>
<reference evidence="1" key="1">
    <citation type="submission" date="2014-11" db="EMBL/GenBank/DDBJ databases">
        <authorList>
            <person name="Otto D Thomas"/>
            <person name="Naeem Raeece"/>
        </authorList>
    </citation>
    <scope>NUCLEOTIDE SEQUENCE</scope>
</reference>
<sequence length="95" mass="11096">MKADILTFSGEHSKVNEFWLSFKADCIAHKWDLNLMVYYFRKAMRGTALTWWTSEMEEKVEMLKTIKNLHACFEAQFGITEAEKDAAEDLLDNLV</sequence>
<proteinExistence type="predicted"/>
<accession>A0A0G4FC67</accession>